<proteinExistence type="predicted"/>
<organism evidence="1 2">
    <name type="scientific">Paenibacillus alvei</name>
    <name type="common">Bacillus alvei</name>
    <dbReference type="NCBI Taxonomy" id="44250"/>
    <lineage>
        <taxon>Bacteria</taxon>
        <taxon>Bacillati</taxon>
        <taxon>Bacillota</taxon>
        <taxon>Bacilli</taxon>
        <taxon>Bacillales</taxon>
        <taxon>Paenibacillaceae</taxon>
        <taxon>Paenibacillus</taxon>
    </lineage>
</organism>
<reference evidence="2" key="1">
    <citation type="submission" date="2018-08" db="EMBL/GenBank/DDBJ databases">
        <authorList>
            <person name="Chevrot R."/>
        </authorList>
    </citation>
    <scope>NUCLEOTIDE SEQUENCE [LARGE SCALE GENOMIC DNA]</scope>
</reference>
<dbReference type="InterPro" id="IPR029044">
    <property type="entry name" value="Nucleotide-diphossugar_trans"/>
</dbReference>
<dbReference type="EMBL" id="LS992241">
    <property type="protein sequence ID" value="SYX81839.1"/>
    <property type="molecule type" value="Genomic_DNA"/>
</dbReference>
<sequence length="230" mass="26151">MKYMLGIFYVNRLDLLYRAIASIQSYWPHTVIIDNSDSHDLRHEAALSSIVSIYEPPVPFSHSQSQNMLHRWGAERQCNAVLYMHSDAEAHEGVPDAFLATLAAWQQTGHRWGVAFTNLDTLAAFHMDAIRAAGPWDTLLPMYFSDQDWYRRVVLAGYPIVPTGLGVTHHNSGASTVKSNPLLAHLHHVTFPLYHQYYETKWGGTLGKETYHLPFNQFPLNPVDNYLTVT</sequence>
<dbReference type="AlphaFoldDB" id="A0A383R648"/>
<name>A0A383R648_PAEAL</name>
<protein>
    <recommendedName>
        <fullName evidence="3">Glycosyltransferase</fullName>
    </recommendedName>
</protein>
<accession>A0A383R648</accession>
<gene>
    <name evidence="1" type="ORF">PBLR_10258</name>
</gene>
<dbReference type="Proteomes" id="UP000304148">
    <property type="component" value="Chromosome"/>
</dbReference>
<evidence type="ECO:0008006" key="3">
    <source>
        <dbReference type="Google" id="ProtNLM"/>
    </source>
</evidence>
<dbReference type="SUPFAM" id="SSF53448">
    <property type="entry name" value="Nucleotide-diphospho-sugar transferases"/>
    <property type="match status" value="1"/>
</dbReference>
<evidence type="ECO:0000313" key="2">
    <source>
        <dbReference type="Proteomes" id="UP000304148"/>
    </source>
</evidence>
<dbReference type="RefSeq" id="WP_138184395.1">
    <property type="nucleotide sequence ID" value="NZ_LS992241.1"/>
</dbReference>
<evidence type="ECO:0000313" key="1">
    <source>
        <dbReference type="EMBL" id="SYX81839.1"/>
    </source>
</evidence>